<reference evidence="2 3" key="1">
    <citation type="submission" date="2017-02" db="EMBL/GenBank/DDBJ databases">
        <title>Paraburkholderia sophoroidis sp. nov. and Paraburkholderia steynii sp. nov. rhizobial symbionts of the fynbos legume Hypocalyptus sophoroides.</title>
        <authorList>
            <person name="Steenkamp E.T."/>
            <person name="Beukes C.W."/>
            <person name="Van Zyl E."/>
            <person name="Avontuur J."/>
            <person name="Chan W.Y."/>
            <person name="Hassen A."/>
            <person name="Palmer M."/>
            <person name="Mthombeni L."/>
            <person name="Phalane F."/>
            <person name="Sereme K."/>
            <person name="Venter S.N."/>
        </authorList>
    </citation>
    <scope>NUCLEOTIDE SEQUENCE [LARGE SCALE GENOMIC DNA]</scope>
    <source>
        <strain evidence="2 3">HC1.1ba</strain>
    </source>
</reference>
<dbReference type="EMBL" id="MWML01000036">
    <property type="protein sequence ID" value="TCG08364.1"/>
    <property type="molecule type" value="Genomic_DNA"/>
</dbReference>
<accession>A0A4R0XDQ0</accession>
<keyword evidence="1" id="KW-0175">Coiled coil</keyword>
<protein>
    <submittedName>
        <fullName evidence="2">Uncharacterized protein</fullName>
    </submittedName>
</protein>
<comment type="caution">
    <text evidence="2">The sequence shown here is derived from an EMBL/GenBank/DDBJ whole genome shotgun (WGS) entry which is preliminary data.</text>
</comment>
<name>A0A4R0XDQ0_9BURK</name>
<dbReference type="Proteomes" id="UP000294200">
    <property type="component" value="Unassembled WGS sequence"/>
</dbReference>
<proteinExistence type="predicted"/>
<evidence type="ECO:0000313" key="2">
    <source>
        <dbReference type="EMBL" id="TCG08364.1"/>
    </source>
</evidence>
<gene>
    <name evidence="2" type="ORF">BZM27_12575</name>
</gene>
<sequence>MSDELIEVLKAKLRDRIDECNELRDSNRRLAALNERLSKLLAAVAAGFKGEPTPDAAHSWHDLPALAETAGLILKDWPEAWETLIAAARTLEIDGHTALAQKLRAHLQGKSDRH</sequence>
<feature type="coiled-coil region" evidence="1">
    <location>
        <begin position="6"/>
        <end position="43"/>
    </location>
</feature>
<organism evidence="2 3">
    <name type="scientific">Paraburkholderia steynii</name>
    <dbReference type="NCBI Taxonomy" id="1245441"/>
    <lineage>
        <taxon>Bacteria</taxon>
        <taxon>Pseudomonadati</taxon>
        <taxon>Pseudomonadota</taxon>
        <taxon>Betaproteobacteria</taxon>
        <taxon>Burkholderiales</taxon>
        <taxon>Burkholderiaceae</taxon>
        <taxon>Paraburkholderia</taxon>
    </lineage>
</organism>
<evidence type="ECO:0000256" key="1">
    <source>
        <dbReference type="SAM" id="Coils"/>
    </source>
</evidence>
<dbReference type="AlphaFoldDB" id="A0A4R0XDQ0"/>
<evidence type="ECO:0000313" key="3">
    <source>
        <dbReference type="Proteomes" id="UP000294200"/>
    </source>
</evidence>
<keyword evidence="3" id="KW-1185">Reference proteome</keyword>